<feature type="non-terminal residue" evidence="2">
    <location>
        <position position="70"/>
    </location>
</feature>
<comment type="caution">
    <text evidence="2">The sequence shown here is derived from an EMBL/GenBank/DDBJ whole genome shotgun (WGS) entry which is preliminary data.</text>
</comment>
<keyword evidence="1" id="KW-0812">Transmembrane</keyword>
<dbReference type="AlphaFoldDB" id="A0A9D3WS18"/>
<proteinExistence type="predicted"/>
<evidence type="ECO:0000313" key="3">
    <source>
        <dbReference type="Proteomes" id="UP000827986"/>
    </source>
</evidence>
<evidence type="ECO:0000256" key="1">
    <source>
        <dbReference type="SAM" id="Phobius"/>
    </source>
</evidence>
<evidence type="ECO:0000313" key="2">
    <source>
        <dbReference type="EMBL" id="KAH1165558.1"/>
    </source>
</evidence>
<name>A0A9D3WS18_9SAUR</name>
<protein>
    <submittedName>
        <fullName evidence="2">Uncharacterized protein</fullName>
    </submittedName>
</protein>
<dbReference type="EMBL" id="JAHDVG010000488">
    <property type="protein sequence ID" value="KAH1165558.1"/>
    <property type="molecule type" value="Genomic_DNA"/>
</dbReference>
<keyword evidence="1" id="KW-1133">Transmembrane helix</keyword>
<accession>A0A9D3WS18</accession>
<sequence length="70" mass="7421">PSSEAQHEAYALLTSNLENLSNAYGFCGTSAQGFGSIPTLPLAYVPFVILCITIQCIVIGVMRYAPVAKV</sequence>
<reference evidence="2" key="1">
    <citation type="submission" date="2021-09" db="EMBL/GenBank/DDBJ databases">
        <title>The genome of Mauremys mutica provides insights into the evolution of semi-aquatic lifestyle.</title>
        <authorList>
            <person name="Gong S."/>
            <person name="Gao Y."/>
        </authorList>
    </citation>
    <scope>NUCLEOTIDE SEQUENCE</scope>
    <source>
        <strain evidence="2">MM-2020</strain>
        <tissue evidence="2">Muscle</tissue>
    </source>
</reference>
<keyword evidence="1" id="KW-0472">Membrane</keyword>
<organism evidence="2 3">
    <name type="scientific">Mauremys mutica</name>
    <name type="common">yellowpond turtle</name>
    <dbReference type="NCBI Taxonomy" id="74926"/>
    <lineage>
        <taxon>Eukaryota</taxon>
        <taxon>Metazoa</taxon>
        <taxon>Chordata</taxon>
        <taxon>Craniata</taxon>
        <taxon>Vertebrata</taxon>
        <taxon>Euteleostomi</taxon>
        <taxon>Archelosauria</taxon>
        <taxon>Testudinata</taxon>
        <taxon>Testudines</taxon>
        <taxon>Cryptodira</taxon>
        <taxon>Durocryptodira</taxon>
        <taxon>Testudinoidea</taxon>
        <taxon>Geoemydidae</taxon>
        <taxon>Geoemydinae</taxon>
        <taxon>Mauremys</taxon>
    </lineage>
</organism>
<feature type="transmembrane region" description="Helical" evidence="1">
    <location>
        <begin position="43"/>
        <end position="65"/>
    </location>
</feature>
<keyword evidence="3" id="KW-1185">Reference proteome</keyword>
<gene>
    <name evidence="2" type="ORF">KIL84_023117</name>
</gene>
<dbReference type="Proteomes" id="UP000827986">
    <property type="component" value="Unassembled WGS sequence"/>
</dbReference>